<dbReference type="PROSITE" id="PS50889">
    <property type="entry name" value="S4"/>
    <property type="match status" value="1"/>
</dbReference>
<evidence type="ECO:0000256" key="2">
    <source>
        <dbReference type="ARBA" id="ARBA00022884"/>
    </source>
</evidence>
<organism evidence="8">
    <name type="scientific">Granulicella tundricola (strain ATCC BAA-1859 / DSM 23138 / MP5ACTX9)</name>
    <dbReference type="NCBI Taxonomy" id="1198114"/>
    <lineage>
        <taxon>Bacteria</taxon>
        <taxon>Pseudomonadati</taxon>
        <taxon>Acidobacteriota</taxon>
        <taxon>Terriglobia</taxon>
        <taxon>Terriglobales</taxon>
        <taxon>Acidobacteriaceae</taxon>
        <taxon>Granulicella</taxon>
    </lineage>
</organism>
<evidence type="ECO:0000256" key="5">
    <source>
        <dbReference type="SAM" id="MobiDB-lite"/>
    </source>
</evidence>
<dbReference type="CDD" id="cd00165">
    <property type="entry name" value="S4"/>
    <property type="match status" value="1"/>
</dbReference>
<proteinExistence type="inferred from homology"/>
<dbReference type="InterPro" id="IPR002942">
    <property type="entry name" value="S4_RNA-bd"/>
</dbReference>
<keyword evidence="3" id="KW-0238">DNA-binding</keyword>
<dbReference type="PaxDb" id="1198114-AciX9_0179"/>
<dbReference type="GO" id="GO:0034605">
    <property type="term" value="P:cellular response to heat"/>
    <property type="evidence" value="ECO:0007669"/>
    <property type="project" value="InterPro"/>
</dbReference>
<dbReference type="Proteomes" id="UP000000343">
    <property type="component" value="Chromosome"/>
</dbReference>
<dbReference type="Gene3D" id="3.10.290.10">
    <property type="entry name" value="RNA-binding S4 domain"/>
    <property type="match status" value="1"/>
</dbReference>
<evidence type="ECO:0000256" key="3">
    <source>
        <dbReference type="ARBA" id="ARBA00023125"/>
    </source>
</evidence>
<sequence>MATEELNAVRIDKWLWAARFFKTRALASDACEIGRIECNGQRAKASRVLHVGDKLKVKNEGGEYQIEVLLAAEARGSGAVAQTYYQESDESREMRQKLADERRELLKQGMLPEGKPTKQNRRQLDKLRGRIHRF</sequence>
<comment type="similarity">
    <text evidence="1">Belongs to the HSP15 family.</text>
</comment>
<dbReference type="EMBL" id="CP002480">
    <property type="protein sequence ID" value="ADW67253.1"/>
    <property type="molecule type" value="Genomic_DNA"/>
</dbReference>
<dbReference type="AlphaFoldDB" id="E8WV78"/>
<dbReference type="STRING" id="1198114.AciX9_0179"/>
<accession>E8WV78</accession>
<keyword evidence="2 4" id="KW-0694">RNA-binding</keyword>
<dbReference type="KEGG" id="acm:AciX9_0179"/>
<dbReference type="SMART" id="SM00363">
    <property type="entry name" value="S4"/>
    <property type="match status" value="1"/>
</dbReference>
<protein>
    <submittedName>
        <fullName evidence="7">RNA-binding S4 domain protein</fullName>
    </submittedName>
</protein>
<evidence type="ECO:0000259" key="6">
    <source>
        <dbReference type="SMART" id="SM00363"/>
    </source>
</evidence>
<keyword evidence="8" id="KW-1185">Reference proteome</keyword>
<dbReference type="RefSeq" id="WP_013578581.1">
    <property type="nucleotide sequence ID" value="NC_015064.1"/>
</dbReference>
<dbReference type="SUPFAM" id="SSF55174">
    <property type="entry name" value="Alpha-L RNA-binding motif"/>
    <property type="match status" value="1"/>
</dbReference>
<reference evidence="8" key="1">
    <citation type="submission" date="2011-01" db="EMBL/GenBank/DDBJ databases">
        <title>Complete sequence of chromosome of Acidobacterium sp. MP5ACTX9.</title>
        <authorList>
            <consortium name="US DOE Joint Genome Institute"/>
            <person name="Lucas S."/>
            <person name="Copeland A."/>
            <person name="Lapidus A."/>
            <person name="Cheng J.-F."/>
            <person name="Goodwin L."/>
            <person name="Pitluck S."/>
            <person name="Teshima H."/>
            <person name="Detter J.C."/>
            <person name="Han C."/>
            <person name="Tapia R."/>
            <person name="Land M."/>
            <person name="Hauser L."/>
            <person name="Kyrpides N."/>
            <person name="Ivanova N."/>
            <person name="Ovchinnikova G."/>
            <person name="Pagani I."/>
            <person name="Rawat S.R."/>
            <person name="Mannisto M."/>
            <person name="Haggblom M.M."/>
            <person name="Woyke T."/>
        </authorList>
    </citation>
    <scope>NUCLEOTIDE SEQUENCE [LARGE SCALE GENOMIC DNA]</scope>
    <source>
        <strain evidence="8">MP5ACTX9</strain>
    </source>
</reference>
<dbReference type="Pfam" id="PF01479">
    <property type="entry name" value="S4"/>
    <property type="match status" value="1"/>
</dbReference>
<dbReference type="PIRSF" id="PIRSF016821">
    <property type="entry name" value="HSP15"/>
    <property type="match status" value="1"/>
</dbReference>
<evidence type="ECO:0000256" key="4">
    <source>
        <dbReference type="PROSITE-ProRule" id="PRU00182"/>
    </source>
</evidence>
<feature type="region of interest" description="Disordered" evidence="5">
    <location>
        <begin position="106"/>
        <end position="134"/>
    </location>
</feature>
<dbReference type="OrthoDB" id="9797176at2"/>
<dbReference type="eggNOG" id="COG1188">
    <property type="taxonomic scope" value="Bacteria"/>
</dbReference>
<feature type="domain" description="RNA-binding S4" evidence="6">
    <location>
        <begin position="9"/>
        <end position="66"/>
    </location>
</feature>
<dbReference type="HOGENOM" id="CLU_101003_2_1_0"/>
<dbReference type="GO" id="GO:0003677">
    <property type="term" value="F:DNA binding"/>
    <property type="evidence" value="ECO:0007669"/>
    <property type="project" value="UniProtKB-KW"/>
</dbReference>
<dbReference type="InterPro" id="IPR025708">
    <property type="entry name" value="HSP15"/>
</dbReference>
<name>E8WV78_GRATM</name>
<gene>
    <name evidence="7" type="ordered locus">AciX9_0179</name>
</gene>
<evidence type="ECO:0000313" key="8">
    <source>
        <dbReference type="Proteomes" id="UP000000343"/>
    </source>
</evidence>
<evidence type="ECO:0000313" key="7">
    <source>
        <dbReference type="EMBL" id="ADW67253.1"/>
    </source>
</evidence>
<dbReference type="GO" id="GO:0003727">
    <property type="term" value="F:single-stranded RNA binding"/>
    <property type="evidence" value="ECO:0007669"/>
    <property type="project" value="InterPro"/>
</dbReference>
<dbReference type="GO" id="GO:0043023">
    <property type="term" value="F:ribosomal large subunit binding"/>
    <property type="evidence" value="ECO:0007669"/>
    <property type="project" value="InterPro"/>
</dbReference>
<evidence type="ECO:0000256" key="1">
    <source>
        <dbReference type="ARBA" id="ARBA00008396"/>
    </source>
</evidence>
<dbReference type="InterPro" id="IPR036986">
    <property type="entry name" value="S4_RNA-bd_sf"/>
</dbReference>